<reference evidence="3 4" key="1">
    <citation type="submission" date="2023-09" db="EMBL/GenBank/DDBJ databases">
        <authorList>
            <person name="Rey-Velasco X."/>
        </authorList>
    </citation>
    <scope>NUCLEOTIDE SEQUENCE [LARGE SCALE GENOMIC DNA]</scope>
    <source>
        <strain evidence="3 4">F297</strain>
    </source>
</reference>
<keyword evidence="1" id="KW-0732">Signal</keyword>
<dbReference type="Pfam" id="PF10988">
    <property type="entry name" value="DUF2807"/>
    <property type="match status" value="1"/>
</dbReference>
<dbReference type="Gene3D" id="2.160.20.120">
    <property type="match status" value="1"/>
</dbReference>
<comment type="caution">
    <text evidence="3">The sequence shown here is derived from an EMBL/GenBank/DDBJ whole genome shotgun (WGS) entry which is preliminary data.</text>
</comment>
<gene>
    <name evidence="3" type="ORF">RM529_13910</name>
</gene>
<evidence type="ECO:0000256" key="1">
    <source>
        <dbReference type="SAM" id="SignalP"/>
    </source>
</evidence>
<dbReference type="EMBL" id="JAVRHP010000093">
    <property type="protein sequence ID" value="MDT0651248.1"/>
    <property type="molecule type" value="Genomic_DNA"/>
</dbReference>
<name>A0ABU3CY04_9FLAO</name>
<feature type="chain" id="PRO_5047454932" evidence="1">
    <location>
        <begin position="18"/>
        <end position="225"/>
    </location>
</feature>
<dbReference type="Proteomes" id="UP001248819">
    <property type="component" value="Unassembled WGS sequence"/>
</dbReference>
<dbReference type="InterPro" id="IPR021255">
    <property type="entry name" value="DUF2807"/>
</dbReference>
<keyword evidence="4" id="KW-1185">Reference proteome</keyword>
<protein>
    <submittedName>
        <fullName evidence="3">Head GIN domain-containing protein</fullName>
    </submittedName>
</protein>
<sequence length="225" mass="24800">MKKITFLFLLFSSMLSAQEIVQELEDFSEVKVYNGLEVELLAGSTNRAVIDGQSKEEVNITSEDGVLKVKMRLDNIWKPDNTRIRIYYNELQKLNVFQSSVVRLKDKIKQQEFEFQVQEGSLIFANVDVQELNSGAFTGGEIDVEGKAVNQDITIRAGGKFYGGNLESENVAIGISAGGVGDIKASNKVTAKVRAGGTVNVYGNPEVIDKQTLLGGKIIRKNQSF</sequence>
<feature type="signal peptide" evidence="1">
    <location>
        <begin position="1"/>
        <end position="17"/>
    </location>
</feature>
<evidence type="ECO:0000313" key="3">
    <source>
        <dbReference type="EMBL" id="MDT0651248.1"/>
    </source>
</evidence>
<accession>A0ABU3CY04</accession>
<evidence type="ECO:0000259" key="2">
    <source>
        <dbReference type="Pfam" id="PF10988"/>
    </source>
</evidence>
<organism evidence="3 4">
    <name type="scientific">Autumnicola edwardsiae</name>
    <dbReference type="NCBI Taxonomy" id="3075594"/>
    <lineage>
        <taxon>Bacteria</taxon>
        <taxon>Pseudomonadati</taxon>
        <taxon>Bacteroidota</taxon>
        <taxon>Flavobacteriia</taxon>
        <taxon>Flavobacteriales</taxon>
        <taxon>Flavobacteriaceae</taxon>
        <taxon>Autumnicola</taxon>
    </lineage>
</organism>
<evidence type="ECO:0000313" key="4">
    <source>
        <dbReference type="Proteomes" id="UP001248819"/>
    </source>
</evidence>
<proteinExistence type="predicted"/>
<dbReference type="RefSeq" id="WP_311485374.1">
    <property type="nucleotide sequence ID" value="NZ_JAVRHP010000093.1"/>
</dbReference>
<feature type="domain" description="Putative auto-transporter adhesin head GIN" evidence="2">
    <location>
        <begin position="26"/>
        <end position="205"/>
    </location>
</feature>